<dbReference type="AlphaFoldDB" id="A0A150MU99"/>
<reference evidence="1 2" key="1">
    <citation type="submission" date="2016-01" db="EMBL/GenBank/DDBJ databases">
        <title>Draft Genome Sequences of Seven Thermophilic Sporeformers Isolated from Foods.</title>
        <authorList>
            <person name="Berendsen E.M."/>
            <person name="Wells-Bennik M.H."/>
            <person name="Krawcyk A.O."/>
            <person name="De Jong A."/>
            <person name="Holsappel S."/>
            <person name="Eijlander R.T."/>
            <person name="Kuipers O.P."/>
        </authorList>
    </citation>
    <scope>NUCLEOTIDE SEQUENCE [LARGE SCALE GENOMIC DNA]</scope>
    <source>
        <strain evidence="1 2">B4109</strain>
    </source>
</reference>
<comment type="caution">
    <text evidence="1">The sequence shown here is derived from an EMBL/GenBank/DDBJ whole genome shotgun (WGS) entry which is preliminary data.</text>
</comment>
<organism evidence="1 2">
    <name type="scientific">Geobacillus stearothermophilus</name>
    <name type="common">Bacillus stearothermophilus</name>
    <dbReference type="NCBI Taxonomy" id="1422"/>
    <lineage>
        <taxon>Bacteria</taxon>
        <taxon>Bacillati</taxon>
        <taxon>Bacillota</taxon>
        <taxon>Bacilli</taxon>
        <taxon>Bacillales</taxon>
        <taxon>Anoxybacillaceae</taxon>
        <taxon>Geobacillus</taxon>
    </lineage>
</organism>
<protein>
    <submittedName>
        <fullName evidence="1">Uncharacterized protein</fullName>
    </submittedName>
</protein>
<dbReference type="PATRIC" id="fig|1422.18.peg.2581"/>
<dbReference type="RefSeq" id="WP_061567267.1">
    <property type="nucleotide sequence ID" value="NZ_LQYV01000032.1"/>
</dbReference>
<sequence>MNLLEHYIQEVISVEPYEEDWTKEFDEKFLKIKVITNCYGCVKEHETIETEKEWEEAKKRGYFMW</sequence>
<accession>A0A150MU99</accession>
<proteinExistence type="predicted"/>
<dbReference type="Proteomes" id="UP000075424">
    <property type="component" value="Unassembled WGS sequence"/>
</dbReference>
<evidence type="ECO:0000313" key="1">
    <source>
        <dbReference type="EMBL" id="KYD28067.1"/>
    </source>
</evidence>
<dbReference type="EMBL" id="LQYV01000032">
    <property type="protein sequence ID" value="KYD28067.1"/>
    <property type="molecule type" value="Genomic_DNA"/>
</dbReference>
<gene>
    <name evidence="1" type="ORF">B4109_1199</name>
</gene>
<evidence type="ECO:0000313" key="2">
    <source>
        <dbReference type="Proteomes" id="UP000075424"/>
    </source>
</evidence>
<name>A0A150MU99_GEOSE</name>